<keyword evidence="4" id="KW-1185">Reference proteome</keyword>
<accession>A0A2T1K6Y6</accession>
<protein>
    <submittedName>
        <fullName evidence="3">Uncharacterized protein</fullName>
    </submittedName>
</protein>
<dbReference type="RefSeq" id="WP_106763157.1">
    <property type="nucleotide sequence ID" value="NZ_PXNP01000090.1"/>
</dbReference>
<feature type="transmembrane region" description="Helical" evidence="2">
    <location>
        <begin position="329"/>
        <end position="347"/>
    </location>
</feature>
<reference evidence="3 4" key="1">
    <citation type="submission" date="2018-03" db="EMBL/GenBank/DDBJ databases">
        <title>Marinobacter brunus sp. nov., a marine bacterium of Gamma-proteobacteria isolated from the surface seawater of the South China Sea.</title>
        <authorList>
            <person name="Cheng H."/>
            <person name="Wu Y.-H."/>
            <person name="Xamxidin M."/>
            <person name="Xu X.-W."/>
        </authorList>
    </citation>
    <scope>NUCLEOTIDE SEQUENCE [LARGE SCALE GENOMIC DNA]</scope>
    <source>
        <strain evidence="3 4">NH169-3</strain>
    </source>
</reference>
<dbReference type="OrthoDB" id="7057748at2"/>
<evidence type="ECO:0000313" key="4">
    <source>
        <dbReference type="Proteomes" id="UP000239866"/>
    </source>
</evidence>
<evidence type="ECO:0000256" key="2">
    <source>
        <dbReference type="SAM" id="Phobius"/>
    </source>
</evidence>
<proteinExistence type="predicted"/>
<dbReference type="AlphaFoldDB" id="A0A2T1K6Y6"/>
<organism evidence="3 4">
    <name type="scientific">Marinobacter fuscus</name>
    <dbReference type="NCBI Taxonomy" id="2109942"/>
    <lineage>
        <taxon>Bacteria</taxon>
        <taxon>Pseudomonadati</taxon>
        <taxon>Pseudomonadota</taxon>
        <taxon>Gammaproteobacteria</taxon>
        <taxon>Pseudomonadales</taxon>
        <taxon>Marinobacteraceae</taxon>
        <taxon>Marinobacter</taxon>
    </lineage>
</organism>
<feature type="transmembrane region" description="Helical" evidence="2">
    <location>
        <begin position="353"/>
        <end position="372"/>
    </location>
</feature>
<dbReference type="Proteomes" id="UP000239866">
    <property type="component" value="Unassembled WGS sequence"/>
</dbReference>
<gene>
    <name evidence="3" type="ORF">C7H09_12440</name>
</gene>
<feature type="region of interest" description="Disordered" evidence="1">
    <location>
        <begin position="150"/>
        <end position="172"/>
    </location>
</feature>
<sequence length="378" mass="42445">MSYLIDRLVQRQIVEQSWNILLDIDEVPPFPEEEELLAKMEAETDDLASDELLVQYFETLTRHLNSAPLVGGPLPDFADIAEWDGEPVNIGQVSPALRTLKPFCRRIVTKFTGMGIKVGVFMDSSAGQALTREQLIQAGNSFRQELEEAAVEEDADIPADPPSSDKRKAGRKKKPLPVPIIFELVLLGSHINTPSAQARLRKLECFINRKDRVFISTTLIDSATDEVWTTWRLGGLGRRRQFRYALAHSHQGPADIRAELESRRFNWKAVLFAVITALSLTGLSYYLQLKTSLHPLIMLASDVLIPLIVILGVVSFNRLHHQATRQAKYSLIGYFGVYLPLLCWLAWPLSAAFAVYLAKVALIVSFVSVWASTMMELE</sequence>
<evidence type="ECO:0000256" key="1">
    <source>
        <dbReference type="SAM" id="MobiDB-lite"/>
    </source>
</evidence>
<name>A0A2T1K6Y6_9GAMM</name>
<keyword evidence="2" id="KW-1133">Transmembrane helix</keyword>
<feature type="transmembrane region" description="Helical" evidence="2">
    <location>
        <begin position="269"/>
        <end position="287"/>
    </location>
</feature>
<comment type="caution">
    <text evidence="3">The sequence shown here is derived from an EMBL/GenBank/DDBJ whole genome shotgun (WGS) entry which is preliminary data.</text>
</comment>
<evidence type="ECO:0000313" key="3">
    <source>
        <dbReference type="EMBL" id="PSF05914.1"/>
    </source>
</evidence>
<dbReference type="EMBL" id="PXNP01000090">
    <property type="protein sequence ID" value="PSF05914.1"/>
    <property type="molecule type" value="Genomic_DNA"/>
</dbReference>
<keyword evidence="2" id="KW-0812">Transmembrane</keyword>
<keyword evidence="2" id="KW-0472">Membrane</keyword>
<feature type="transmembrane region" description="Helical" evidence="2">
    <location>
        <begin position="293"/>
        <end position="317"/>
    </location>
</feature>